<dbReference type="SUPFAM" id="SSF57701">
    <property type="entry name" value="Zn2/Cys6 DNA-binding domain"/>
    <property type="match status" value="1"/>
</dbReference>
<comment type="caution">
    <text evidence="7">The sequence shown here is derived from an EMBL/GenBank/DDBJ whole genome shotgun (WGS) entry which is preliminary data.</text>
</comment>
<proteinExistence type="predicted"/>
<organism evidence="7 8">
    <name type="scientific">Hapsidospora chrysogenum (strain ATCC 11550 / CBS 779.69 / DSM 880 / IAM 14645 / JCM 23072 / IMI 49137)</name>
    <name type="common">Acremonium chrysogenum</name>
    <dbReference type="NCBI Taxonomy" id="857340"/>
    <lineage>
        <taxon>Eukaryota</taxon>
        <taxon>Fungi</taxon>
        <taxon>Dikarya</taxon>
        <taxon>Ascomycota</taxon>
        <taxon>Pezizomycotina</taxon>
        <taxon>Sordariomycetes</taxon>
        <taxon>Hypocreomycetidae</taxon>
        <taxon>Hypocreales</taxon>
        <taxon>Bionectriaceae</taxon>
        <taxon>Hapsidospora</taxon>
    </lineage>
</organism>
<keyword evidence="2" id="KW-0238">DNA-binding</keyword>
<sequence>MTAPISQQTVQVKDTAAARKRRRRAPTGGASDDCFTCIKRNVKCDRRRPYCSQCLEVSSECSGYKTQLTWGVGVASRGKLRGLSLPIAKSPPVTREPKKSPVSRARANSAAVARANSNAQQQNNNNHQHHQHHHHQQQRGSHSPQWPTHEEMRSHGTAPQPSRGPIDIPSVAHAGPPSGPTTPYGMPGYDYLAMSHPDSHHSMPHNSWSSVGYSPGVVHSPDGHSRFSKFPLALVTDGLSSSVSSVNSDTDYMSPMSQSYPREELSFTNSPTLMYDNYSTHQSSPVPQSPPSSITIDHSRAPTSCPGLVYTPPEHGSLTSHHLDVFECQMGPKMMRECGSLNVPDVRVYENGRGCAGPAWTSAQRQHQQDEQAFSRSEPSFLQPPVDTQATQVSQELMSRMSFFMDYYNNTVCPSMVFIDGPKNPFRENIMQLASGSPSLQHAICALAACNLRMKRKLSLGHDLHELSAKLVAEKQAAESAPNNQIDDRALSEEHQHRNLAVHLLNQQLNDTVASSHDSVLATILLLCHYRMVESGIAKFHTQFAGVKKILSIRQSQQMASAGEPSWMEGVFAHFDAISASINDREAQLSSPFDGLGPDGHVLPAGAENLVGCDRDLFKTITKLGRLNLLSQHRPVQTQATSPEERARSHSPFGMPLGQTHRGSISSAAGQPRFDGNGFGSTLDEEDVVVSMARSPGTYDAHRSAFWKEWKEVRLGLQNWRFDASAVVSHLPGSPSSAQVRDLGSVSEAFRYAALLYTERLASPTLPSSHSNFQHLVSQVVYYATSLEPGSSAEKFLLWPLFVVGSECINELQQNIVRTKCRELMSRSGYMNNLSALEVLERLWATDLKEPEARGTRLHTVGRRSPFNWAKCIGGSGVDVEWIIF</sequence>
<dbReference type="Proteomes" id="UP000029964">
    <property type="component" value="Unassembled WGS sequence"/>
</dbReference>
<evidence type="ECO:0000256" key="2">
    <source>
        <dbReference type="ARBA" id="ARBA00023125"/>
    </source>
</evidence>
<dbReference type="EMBL" id="JPKY01000014">
    <property type="protein sequence ID" value="KFH46884.1"/>
    <property type="molecule type" value="Genomic_DNA"/>
</dbReference>
<dbReference type="GO" id="GO:0003677">
    <property type="term" value="F:DNA binding"/>
    <property type="evidence" value="ECO:0007669"/>
    <property type="project" value="UniProtKB-KW"/>
</dbReference>
<evidence type="ECO:0000259" key="6">
    <source>
        <dbReference type="PROSITE" id="PS50048"/>
    </source>
</evidence>
<dbReference type="CDD" id="cd00067">
    <property type="entry name" value="GAL4"/>
    <property type="match status" value="1"/>
</dbReference>
<dbReference type="AlphaFoldDB" id="A0A086TC02"/>
<name>A0A086TC02_HAPC1</name>
<reference evidence="8" key="1">
    <citation type="journal article" date="2014" name="Genome Announc.">
        <title>Genome sequence and annotation of Acremonium chrysogenum, producer of the beta-lactam antibiotic cephalosporin C.</title>
        <authorList>
            <person name="Terfehr D."/>
            <person name="Dahlmann T.A."/>
            <person name="Specht T."/>
            <person name="Zadra I."/>
            <person name="Kuernsteiner H."/>
            <person name="Kueck U."/>
        </authorList>
    </citation>
    <scope>NUCLEOTIDE SEQUENCE [LARGE SCALE GENOMIC DNA]</scope>
    <source>
        <strain evidence="8">ATCC 11550 / CBS 779.69 / DSM 880 / IAM 14645 / JCM 23072 / IMI 49137</strain>
    </source>
</reference>
<dbReference type="PANTHER" id="PTHR31069">
    <property type="entry name" value="OLEATE-ACTIVATED TRANSCRIPTION FACTOR 1-RELATED"/>
    <property type="match status" value="1"/>
</dbReference>
<dbReference type="Pfam" id="PF00172">
    <property type="entry name" value="Zn_clus"/>
    <property type="match status" value="1"/>
</dbReference>
<dbReference type="InterPro" id="IPR036864">
    <property type="entry name" value="Zn2-C6_fun-type_DNA-bd_sf"/>
</dbReference>
<dbReference type="Pfam" id="PF11951">
    <property type="entry name" value="Fungal_trans_2"/>
    <property type="match status" value="1"/>
</dbReference>
<dbReference type="OrthoDB" id="3431704at2759"/>
<keyword evidence="4" id="KW-0539">Nucleus</keyword>
<dbReference type="GO" id="GO:0008270">
    <property type="term" value="F:zinc ion binding"/>
    <property type="evidence" value="ECO:0007669"/>
    <property type="project" value="InterPro"/>
</dbReference>
<dbReference type="HOGENOM" id="CLU_012074_0_1_1"/>
<keyword evidence="8" id="KW-1185">Reference proteome</keyword>
<evidence type="ECO:0000313" key="8">
    <source>
        <dbReference type="Proteomes" id="UP000029964"/>
    </source>
</evidence>
<dbReference type="Gene3D" id="4.10.240.10">
    <property type="entry name" value="Zn(2)-C6 fungal-type DNA-binding domain"/>
    <property type="match status" value="1"/>
</dbReference>
<dbReference type="InterPro" id="IPR050675">
    <property type="entry name" value="OAF3"/>
</dbReference>
<feature type="compositionally biased region" description="Basic residues" evidence="5">
    <location>
        <begin position="127"/>
        <end position="137"/>
    </location>
</feature>
<protein>
    <submittedName>
        <fullName evidence="7">Putative transcriptional regulatory protein-like protein</fullName>
    </submittedName>
</protein>
<feature type="compositionally biased region" description="Low complexity" evidence="5">
    <location>
        <begin position="103"/>
        <end position="126"/>
    </location>
</feature>
<dbReference type="PANTHER" id="PTHR31069:SF28">
    <property type="entry name" value="ZN(II)2CYS6 TRANSCRIPTION FACTOR (EUROFUNG)"/>
    <property type="match status" value="1"/>
</dbReference>
<feature type="region of interest" description="Disordered" evidence="5">
    <location>
        <begin position="358"/>
        <end position="386"/>
    </location>
</feature>
<keyword evidence="1" id="KW-0805">Transcription regulation</keyword>
<evidence type="ECO:0000256" key="1">
    <source>
        <dbReference type="ARBA" id="ARBA00023015"/>
    </source>
</evidence>
<feature type="compositionally biased region" description="Polar residues" evidence="5">
    <location>
        <begin position="1"/>
        <end position="12"/>
    </location>
</feature>
<gene>
    <name evidence="7" type="ORF">ACRE_022770</name>
</gene>
<feature type="compositionally biased region" description="Polar residues" evidence="5">
    <location>
        <begin position="361"/>
        <end position="386"/>
    </location>
</feature>
<dbReference type="InterPro" id="IPR001138">
    <property type="entry name" value="Zn2Cys6_DnaBD"/>
</dbReference>
<dbReference type="PROSITE" id="PS50048">
    <property type="entry name" value="ZN2_CY6_FUNGAL_2"/>
    <property type="match status" value="1"/>
</dbReference>
<dbReference type="GO" id="GO:0000981">
    <property type="term" value="F:DNA-binding transcription factor activity, RNA polymerase II-specific"/>
    <property type="evidence" value="ECO:0007669"/>
    <property type="project" value="InterPro"/>
</dbReference>
<feature type="region of interest" description="Disordered" evidence="5">
    <location>
        <begin position="1"/>
        <end position="29"/>
    </location>
</feature>
<feature type="compositionally biased region" description="Polar residues" evidence="5">
    <location>
        <begin position="633"/>
        <end position="642"/>
    </location>
</feature>
<evidence type="ECO:0000256" key="4">
    <source>
        <dbReference type="ARBA" id="ARBA00023242"/>
    </source>
</evidence>
<evidence type="ECO:0000256" key="3">
    <source>
        <dbReference type="ARBA" id="ARBA00023163"/>
    </source>
</evidence>
<evidence type="ECO:0000256" key="5">
    <source>
        <dbReference type="SAM" id="MobiDB-lite"/>
    </source>
</evidence>
<feature type="region of interest" description="Disordered" evidence="5">
    <location>
        <begin position="85"/>
        <end position="183"/>
    </location>
</feature>
<evidence type="ECO:0000313" key="7">
    <source>
        <dbReference type="EMBL" id="KFH46884.1"/>
    </source>
</evidence>
<keyword evidence="3" id="KW-0804">Transcription</keyword>
<dbReference type="InterPro" id="IPR021858">
    <property type="entry name" value="Fun_TF"/>
</dbReference>
<accession>A0A086TC02</accession>
<feature type="domain" description="Zn(2)-C6 fungal-type" evidence="6">
    <location>
        <begin position="33"/>
        <end position="62"/>
    </location>
</feature>
<feature type="region of interest" description="Disordered" evidence="5">
    <location>
        <begin position="633"/>
        <end position="677"/>
    </location>
</feature>